<dbReference type="OrthoDB" id="498381at2759"/>
<dbReference type="Pfam" id="PF03457">
    <property type="entry name" value="HA"/>
    <property type="match status" value="3"/>
</dbReference>
<keyword evidence="4" id="KW-0378">Hydrolase</keyword>
<gene>
    <name evidence="4" type="ORF">SEMRO_128_G061340.1</name>
</gene>
<keyword evidence="4" id="KW-0347">Helicase</keyword>
<dbReference type="Proteomes" id="UP001153069">
    <property type="component" value="Unassembled WGS sequence"/>
</dbReference>
<feature type="region of interest" description="Disordered" evidence="2">
    <location>
        <begin position="229"/>
        <end position="388"/>
    </location>
</feature>
<proteinExistence type="predicted"/>
<keyword evidence="5" id="KW-1185">Reference proteome</keyword>
<accession>A0A9N8DF79</accession>
<dbReference type="AlphaFoldDB" id="A0A9N8DF79"/>
<dbReference type="Gene3D" id="6.10.140.530">
    <property type="match status" value="3"/>
</dbReference>
<evidence type="ECO:0000313" key="4">
    <source>
        <dbReference type="EMBL" id="CAB9502142.1"/>
    </source>
</evidence>
<feature type="compositionally biased region" description="Polar residues" evidence="2">
    <location>
        <begin position="290"/>
        <end position="306"/>
    </location>
</feature>
<sequence length="472" mass="54420">MPPPDDEAWYDNLEKLKEFKEKNGHCRVPNCHLGLGQWRVSNQRHIQNMPKHRVDALDAIGFCWSARDETWETMYAELKKFQEENGHCLVPATNGKLGRWVRVQGWLYNKGNLSKERFQKLQELGFTWVVCNSFDPSGERWQSMFANLQKFQEEHGHCRVPRADGKLGRWVSTQRTVYHQGKLNKEKLQKLQELGFTWDVHATSGPLGEDWLAMFANLKKFHQENGHCRGGAAANSKDSDLDEDDDDDDDGTDEMESIEETQQEADDEQPSDEEMTSKPPAMKLKRATKCQGQKLQAYSRKWNATPTKKAAAENDDTESTTEDKAYRRRTAQLGMESEKEEGEQSIQMEVSSEEDNDDTSSDIQGEIEEEDDDLGVERSSIGIPRRTKSSQLQKLHKLAAAQQTIIQNQIERLNHKRTIIRSQRRTIRKQKRMINMRQKSIQELPNHLAALQQQVETIQQELADLEGSRPDL</sequence>
<evidence type="ECO:0000256" key="1">
    <source>
        <dbReference type="SAM" id="Coils"/>
    </source>
</evidence>
<evidence type="ECO:0000256" key="2">
    <source>
        <dbReference type="SAM" id="MobiDB-lite"/>
    </source>
</evidence>
<dbReference type="InterPro" id="IPR005114">
    <property type="entry name" value="Helicase_assoc"/>
</dbReference>
<protein>
    <submittedName>
        <fullName evidence="4">Helicase</fullName>
    </submittedName>
</protein>
<keyword evidence="1" id="KW-0175">Coiled coil</keyword>
<feature type="domain" description="Helicase-associated" evidence="3">
    <location>
        <begin position="68"/>
        <end position="126"/>
    </location>
</feature>
<keyword evidence="4" id="KW-0547">Nucleotide-binding</keyword>
<feature type="compositionally biased region" description="Acidic residues" evidence="2">
    <location>
        <begin position="351"/>
        <end position="374"/>
    </location>
</feature>
<feature type="compositionally biased region" description="Acidic residues" evidence="2">
    <location>
        <begin position="240"/>
        <end position="274"/>
    </location>
</feature>
<organism evidence="4 5">
    <name type="scientific">Seminavis robusta</name>
    <dbReference type="NCBI Taxonomy" id="568900"/>
    <lineage>
        <taxon>Eukaryota</taxon>
        <taxon>Sar</taxon>
        <taxon>Stramenopiles</taxon>
        <taxon>Ochrophyta</taxon>
        <taxon>Bacillariophyta</taxon>
        <taxon>Bacillariophyceae</taxon>
        <taxon>Bacillariophycidae</taxon>
        <taxon>Naviculales</taxon>
        <taxon>Naviculaceae</taxon>
        <taxon>Seminavis</taxon>
    </lineage>
</organism>
<evidence type="ECO:0000313" key="5">
    <source>
        <dbReference type="Proteomes" id="UP001153069"/>
    </source>
</evidence>
<dbReference type="EMBL" id="CAICTM010000127">
    <property type="protein sequence ID" value="CAB9502142.1"/>
    <property type="molecule type" value="Genomic_DNA"/>
</dbReference>
<feature type="domain" description="Helicase-associated" evidence="3">
    <location>
        <begin position="139"/>
        <end position="196"/>
    </location>
</feature>
<keyword evidence="4" id="KW-0067">ATP-binding</keyword>
<feature type="domain" description="Helicase-associated" evidence="3">
    <location>
        <begin position="6"/>
        <end position="62"/>
    </location>
</feature>
<dbReference type="GO" id="GO:0004386">
    <property type="term" value="F:helicase activity"/>
    <property type="evidence" value="ECO:0007669"/>
    <property type="project" value="UniProtKB-KW"/>
</dbReference>
<feature type="coiled-coil region" evidence="1">
    <location>
        <begin position="441"/>
        <end position="468"/>
    </location>
</feature>
<dbReference type="PANTHER" id="PTHR33418:SF1">
    <property type="entry name" value="HELICASE-ASSOCIATED DOMAIN-CONTAINING PROTEIN"/>
    <property type="match status" value="1"/>
</dbReference>
<name>A0A9N8DF79_9STRA</name>
<reference evidence="4" key="1">
    <citation type="submission" date="2020-06" db="EMBL/GenBank/DDBJ databases">
        <authorList>
            <consortium name="Plant Systems Biology data submission"/>
        </authorList>
    </citation>
    <scope>NUCLEOTIDE SEQUENCE</scope>
    <source>
        <strain evidence="4">D6</strain>
    </source>
</reference>
<comment type="caution">
    <text evidence="4">The sequence shown here is derived from an EMBL/GenBank/DDBJ whole genome shotgun (WGS) entry which is preliminary data.</text>
</comment>
<evidence type="ECO:0000259" key="3">
    <source>
        <dbReference type="Pfam" id="PF03457"/>
    </source>
</evidence>
<dbReference type="PANTHER" id="PTHR33418">
    <property type="entry name" value="HELICASE-ASSOCIATED"/>
    <property type="match status" value="1"/>
</dbReference>